<dbReference type="eggNOG" id="COG0488">
    <property type="taxonomic scope" value="Bacteria"/>
</dbReference>
<feature type="region of interest" description="Disordered" evidence="4">
    <location>
        <begin position="453"/>
        <end position="480"/>
    </location>
</feature>
<feature type="compositionally biased region" description="Basic and acidic residues" evidence="4">
    <location>
        <begin position="208"/>
        <end position="221"/>
    </location>
</feature>
<evidence type="ECO:0000259" key="5">
    <source>
        <dbReference type="PROSITE" id="PS50893"/>
    </source>
</evidence>
<dbReference type="PROSITE" id="PS50893">
    <property type="entry name" value="ABC_TRANSPORTER_2"/>
    <property type="match status" value="1"/>
</dbReference>
<dbReference type="Pfam" id="PF16326">
    <property type="entry name" value="ABC_tran_CTD"/>
    <property type="match status" value="1"/>
</dbReference>
<dbReference type="FunFam" id="3.40.50.300:FF:000011">
    <property type="entry name" value="Putative ABC transporter ATP-binding component"/>
    <property type="match status" value="1"/>
</dbReference>
<evidence type="ECO:0000313" key="7">
    <source>
        <dbReference type="Proteomes" id="UP000003695"/>
    </source>
</evidence>
<reference evidence="6 7" key="1">
    <citation type="submission" date="2011-04" db="EMBL/GenBank/DDBJ databases">
        <authorList>
            <person name="Durkin A.S."/>
            <person name="Radune D."/>
            <person name="Hostetler J."/>
            <person name="Torralba M."/>
            <person name="Gillis M."/>
            <person name="Methe B."/>
            <person name="Sutton G."/>
            <person name="Nelson K.E."/>
        </authorList>
    </citation>
    <scope>NUCLEOTIDE SEQUENCE [LARGE SCALE GENOMIC DNA]</scope>
    <source>
        <strain evidence="6 7">SK255</strain>
    </source>
</reference>
<dbReference type="SUPFAM" id="SSF52540">
    <property type="entry name" value="P-loop containing nucleoside triphosphate hydrolases"/>
    <property type="match status" value="2"/>
</dbReference>
<feature type="domain" description="ABC transporter" evidence="5">
    <location>
        <begin position="241"/>
        <end position="455"/>
    </location>
</feature>
<dbReference type="Pfam" id="PF00005">
    <property type="entry name" value="ABC_tran"/>
    <property type="match status" value="2"/>
</dbReference>
<dbReference type="AlphaFoldDB" id="F5VXF1"/>
<dbReference type="Gene3D" id="1.10.287.380">
    <property type="entry name" value="Valyl-tRNA synthetase, C-terminal domain"/>
    <property type="match status" value="1"/>
</dbReference>
<dbReference type="SMART" id="SM00382">
    <property type="entry name" value="AAA"/>
    <property type="match status" value="1"/>
</dbReference>
<comment type="caution">
    <text evidence="6">The sequence shown here is derived from an EMBL/GenBank/DDBJ whole genome shotgun (WGS) entry which is preliminary data.</text>
</comment>
<organism evidence="6 7">
    <name type="scientific">Streptococcus oralis SK255</name>
    <dbReference type="NCBI Taxonomy" id="1005704"/>
    <lineage>
        <taxon>Bacteria</taxon>
        <taxon>Bacillati</taxon>
        <taxon>Bacillota</taxon>
        <taxon>Bacilli</taxon>
        <taxon>Lactobacillales</taxon>
        <taxon>Streptococcaceae</taxon>
        <taxon>Streptococcus</taxon>
    </lineage>
</organism>
<keyword evidence="2" id="KW-0547">Nucleotide-binding</keyword>
<gene>
    <name evidence="6" type="ORF">HMPREF9968_1175</name>
</gene>
<evidence type="ECO:0000256" key="3">
    <source>
        <dbReference type="ARBA" id="ARBA00022840"/>
    </source>
</evidence>
<feature type="region of interest" description="Disordered" evidence="4">
    <location>
        <begin position="200"/>
        <end position="229"/>
    </location>
</feature>
<name>F5VXF1_STROR</name>
<feature type="compositionally biased region" description="Polar residues" evidence="4">
    <location>
        <begin position="453"/>
        <end position="476"/>
    </location>
</feature>
<dbReference type="InterPro" id="IPR037118">
    <property type="entry name" value="Val-tRNA_synth_C_sf"/>
</dbReference>
<dbReference type="InterPro" id="IPR027417">
    <property type="entry name" value="P-loop_NTPase"/>
</dbReference>
<dbReference type="InterPro" id="IPR032524">
    <property type="entry name" value="ABC_tran_C"/>
</dbReference>
<dbReference type="PANTHER" id="PTHR42855">
    <property type="entry name" value="ABC TRANSPORTER ATP-BINDING SUBUNIT"/>
    <property type="match status" value="1"/>
</dbReference>
<sequence>MLHVFDDLRRTEKQLRQMELEMGEKSGEDLDKLMSDYDRLSENFRQAGGFTYEADTRAILNGFKFDESMWQMKIVELSGGQNTRLALAKMLLEKPNLLVLDEPTNHLDIETIAWLENYLVNYSGALIIVSHDRYFLDKVATVTLDLTKHSLDRYVGNYSRFVELKEQKLATEAKNYEKQQKEIAALEDFVNRNLVRASTTKRAQSRRKQLEKMERLDKPEAGNKSANMTFQSEKTSGNVVLTVENAAIGYDGEILSEPINLDLRKMNAVAIVGPNGIGKSTFIKSIVDQIPFIKGDKSFGANVEVGYYDQTQSKLTPNNTVLDELWNDFKLTPEVEIRNRLGAFLFSGDDVKKSVGMLSGGEKARLLLAKLSMENNNFLILDEPTNHLDIDSKEVLENALIDFDGTLLFVSHDRYFINRVATHVLELSENGSTLYLGDYDYYVDKKAEVKVSQTEETSMSNQAKEASPANDYQAQKESQKEARKLMRQIESLEAEIEELESQSQTISEQMLETNDAEKLMELQTELDKISHRQEDAMLEWEELSEQV</sequence>
<dbReference type="Gene3D" id="3.40.50.300">
    <property type="entry name" value="P-loop containing nucleotide triphosphate hydrolases"/>
    <property type="match status" value="2"/>
</dbReference>
<dbReference type="FunFam" id="3.40.50.300:FF:000309">
    <property type="entry name" value="ABC transporter ATP-binding protein"/>
    <property type="match status" value="1"/>
</dbReference>
<dbReference type="GO" id="GO:0005524">
    <property type="term" value="F:ATP binding"/>
    <property type="evidence" value="ECO:0007669"/>
    <property type="project" value="UniProtKB-KW"/>
</dbReference>
<dbReference type="GO" id="GO:0016887">
    <property type="term" value="F:ATP hydrolysis activity"/>
    <property type="evidence" value="ECO:0007669"/>
    <property type="project" value="InterPro"/>
</dbReference>
<dbReference type="PATRIC" id="fig|1005704.3.peg.1897"/>
<accession>F5VXF1</accession>
<evidence type="ECO:0000256" key="1">
    <source>
        <dbReference type="ARBA" id="ARBA00022737"/>
    </source>
</evidence>
<dbReference type="EMBL" id="AFNM01000059">
    <property type="protein sequence ID" value="EGL84750.1"/>
    <property type="molecule type" value="Genomic_DNA"/>
</dbReference>
<evidence type="ECO:0000256" key="2">
    <source>
        <dbReference type="ARBA" id="ARBA00022741"/>
    </source>
</evidence>
<keyword evidence="1" id="KW-0677">Repeat</keyword>
<dbReference type="Proteomes" id="UP000003695">
    <property type="component" value="Unassembled WGS sequence"/>
</dbReference>
<dbReference type="CDD" id="cd03221">
    <property type="entry name" value="ABCF_EF-3"/>
    <property type="match status" value="2"/>
</dbReference>
<protein>
    <submittedName>
        <fullName evidence="6">ABC transporter, ATP-binding protein</fullName>
    </submittedName>
</protein>
<dbReference type="PANTHER" id="PTHR42855:SF2">
    <property type="entry name" value="DRUG RESISTANCE ABC TRANSPORTER,ATP-BINDING PROTEIN"/>
    <property type="match status" value="1"/>
</dbReference>
<dbReference type="InterPro" id="IPR003593">
    <property type="entry name" value="AAA+_ATPase"/>
</dbReference>
<dbReference type="InterPro" id="IPR051309">
    <property type="entry name" value="ABCF_ATPase"/>
</dbReference>
<dbReference type="Pfam" id="PF12848">
    <property type="entry name" value="ABC_tran_Xtn"/>
    <property type="match status" value="1"/>
</dbReference>
<dbReference type="InterPro" id="IPR032781">
    <property type="entry name" value="ABC_tran_Xtn"/>
</dbReference>
<dbReference type="InterPro" id="IPR017871">
    <property type="entry name" value="ABC_transporter-like_CS"/>
</dbReference>
<dbReference type="PROSITE" id="PS00211">
    <property type="entry name" value="ABC_TRANSPORTER_1"/>
    <property type="match status" value="1"/>
</dbReference>
<dbReference type="InterPro" id="IPR003439">
    <property type="entry name" value="ABC_transporter-like_ATP-bd"/>
</dbReference>
<keyword evidence="3 6" id="KW-0067">ATP-binding</keyword>
<evidence type="ECO:0000313" key="6">
    <source>
        <dbReference type="EMBL" id="EGL84750.1"/>
    </source>
</evidence>
<dbReference type="GO" id="GO:0003677">
    <property type="term" value="F:DNA binding"/>
    <property type="evidence" value="ECO:0007669"/>
    <property type="project" value="InterPro"/>
</dbReference>
<evidence type="ECO:0000256" key="4">
    <source>
        <dbReference type="SAM" id="MobiDB-lite"/>
    </source>
</evidence>
<proteinExistence type="predicted"/>